<proteinExistence type="predicted"/>
<evidence type="ECO:0000313" key="2">
    <source>
        <dbReference type="Proteomes" id="UP000503840"/>
    </source>
</evidence>
<organism evidence="1 2">
    <name type="scientific">Desulfovibrio subterraneus</name>
    <dbReference type="NCBI Taxonomy" id="2718620"/>
    <lineage>
        <taxon>Bacteria</taxon>
        <taxon>Pseudomonadati</taxon>
        <taxon>Thermodesulfobacteriota</taxon>
        <taxon>Desulfovibrionia</taxon>
        <taxon>Desulfovibrionales</taxon>
        <taxon>Desulfovibrionaceae</taxon>
        <taxon>Desulfovibrio</taxon>
    </lineage>
</organism>
<comment type="caution">
    <text evidence="1">The sequence shown here is derived from an EMBL/GenBank/DDBJ whole genome shotgun (WGS) entry which is preliminary data.</text>
</comment>
<protein>
    <submittedName>
        <fullName evidence="1">Uncharacterized protein</fullName>
    </submittedName>
</protein>
<accession>A0A7J0BJE4</accession>
<reference evidence="1 2" key="1">
    <citation type="submission" date="2020-05" db="EMBL/GenBank/DDBJ databases">
        <title>Draft genome sequence of Desulfovibrio sp. strain HN2T.</title>
        <authorList>
            <person name="Ueno A."/>
            <person name="Tamazawa S."/>
            <person name="Tamamura S."/>
            <person name="Murakami T."/>
            <person name="Kiyama T."/>
            <person name="Inomata H."/>
            <person name="Amano Y."/>
            <person name="Miyakawa K."/>
            <person name="Tamaki H."/>
            <person name="Naganuma T."/>
            <person name="Kaneko K."/>
        </authorList>
    </citation>
    <scope>NUCLEOTIDE SEQUENCE [LARGE SCALE GENOMIC DNA]</scope>
    <source>
        <strain evidence="1 2">HN2</strain>
    </source>
</reference>
<sequence>MQKRFCTCGFMVLVDYIMNSNSFACRIFSAGLKAGHRVESCPCCGRPLDIDSLR</sequence>
<dbReference type="Proteomes" id="UP000503840">
    <property type="component" value="Unassembled WGS sequence"/>
</dbReference>
<dbReference type="AlphaFoldDB" id="A0A7J0BJE4"/>
<keyword evidence="2" id="KW-1185">Reference proteome</keyword>
<dbReference type="RefSeq" id="WP_174405551.1">
    <property type="nucleotide sequence ID" value="NZ_BLVO01000013.1"/>
</dbReference>
<evidence type="ECO:0000313" key="1">
    <source>
        <dbReference type="EMBL" id="GFM33903.1"/>
    </source>
</evidence>
<gene>
    <name evidence="1" type="ORF">DSM101010T_22680</name>
</gene>
<dbReference type="EMBL" id="BLVO01000013">
    <property type="protein sequence ID" value="GFM33903.1"/>
    <property type="molecule type" value="Genomic_DNA"/>
</dbReference>
<name>A0A7J0BJE4_9BACT</name>